<feature type="compositionally biased region" description="Basic and acidic residues" evidence="1">
    <location>
        <begin position="277"/>
        <end position="296"/>
    </location>
</feature>
<dbReference type="AlphaFoldDB" id="A0A1E3JLY1"/>
<dbReference type="InterPro" id="IPR046341">
    <property type="entry name" value="SET_dom_sf"/>
</dbReference>
<feature type="compositionally biased region" description="Basic residues" evidence="1">
    <location>
        <begin position="816"/>
        <end position="829"/>
    </location>
</feature>
<comment type="caution">
    <text evidence="2">The sequence shown here is derived from an EMBL/GenBank/DDBJ whole genome shotgun (WGS) entry which is preliminary data.</text>
</comment>
<feature type="compositionally biased region" description="Basic and acidic residues" evidence="1">
    <location>
        <begin position="407"/>
        <end position="417"/>
    </location>
</feature>
<evidence type="ECO:0000313" key="2">
    <source>
        <dbReference type="EMBL" id="ODO01868.1"/>
    </source>
</evidence>
<name>A0A1E3JLY1_9TREE</name>
<feature type="compositionally biased region" description="Polar residues" evidence="1">
    <location>
        <begin position="334"/>
        <end position="360"/>
    </location>
</feature>
<evidence type="ECO:0000256" key="1">
    <source>
        <dbReference type="SAM" id="MobiDB-lite"/>
    </source>
</evidence>
<feature type="compositionally biased region" description="Polar residues" evidence="1">
    <location>
        <begin position="224"/>
        <end position="234"/>
    </location>
</feature>
<dbReference type="RefSeq" id="XP_019033120.1">
    <property type="nucleotide sequence ID" value="XM_019174741.1"/>
</dbReference>
<dbReference type="Proteomes" id="UP000094819">
    <property type="component" value="Unassembled WGS sequence"/>
</dbReference>
<organism evidence="2 3">
    <name type="scientific">Cryptococcus wingfieldii CBS 7118</name>
    <dbReference type="NCBI Taxonomy" id="1295528"/>
    <lineage>
        <taxon>Eukaryota</taxon>
        <taxon>Fungi</taxon>
        <taxon>Dikarya</taxon>
        <taxon>Basidiomycota</taxon>
        <taxon>Agaricomycotina</taxon>
        <taxon>Tremellomycetes</taxon>
        <taxon>Tremellales</taxon>
        <taxon>Cryptococcaceae</taxon>
        <taxon>Cryptococcus</taxon>
    </lineage>
</organism>
<feature type="compositionally biased region" description="Basic and acidic residues" evidence="1">
    <location>
        <begin position="382"/>
        <end position="393"/>
    </location>
</feature>
<feature type="region of interest" description="Disordered" evidence="1">
    <location>
        <begin position="1"/>
        <end position="89"/>
    </location>
</feature>
<feature type="compositionally biased region" description="Basic residues" evidence="1">
    <location>
        <begin position="257"/>
        <end position="274"/>
    </location>
</feature>
<feature type="compositionally biased region" description="Basic and acidic residues" evidence="1">
    <location>
        <begin position="806"/>
        <end position="815"/>
    </location>
</feature>
<feature type="region of interest" description="Disordered" evidence="1">
    <location>
        <begin position="205"/>
        <end position="417"/>
    </location>
</feature>
<dbReference type="PANTHER" id="PTHR47332:SF4">
    <property type="entry name" value="SET DOMAIN-CONTAINING PROTEIN 5"/>
    <property type="match status" value="1"/>
</dbReference>
<dbReference type="GeneID" id="30191809"/>
<evidence type="ECO:0008006" key="4">
    <source>
        <dbReference type="Google" id="ProtNLM"/>
    </source>
</evidence>
<feature type="region of interest" description="Disordered" evidence="1">
    <location>
        <begin position="147"/>
        <end position="191"/>
    </location>
</feature>
<gene>
    <name evidence="2" type="ORF">L198_02596</name>
</gene>
<feature type="region of interest" description="Disordered" evidence="1">
    <location>
        <begin position="806"/>
        <end position="829"/>
    </location>
</feature>
<accession>A0A1E3JLY1</accession>
<feature type="compositionally biased region" description="Pro residues" evidence="1">
    <location>
        <begin position="18"/>
        <end position="31"/>
    </location>
</feature>
<dbReference type="OrthoDB" id="10394367at2759"/>
<protein>
    <recommendedName>
        <fullName evidence="4">SET domain-containing protein</fullName>
    </recommendedName>
</protein>
<proteinExistence type="predicted"/>
<dbReference type="EMBL" id="AWGH01000006">
    <property type="protein sequence ID" value="ODO01868.1"/>
    <property type="molecule type" value="Genomic_DNA"/>
</dbReference>
<reference evidence="2 3" key="1">
    <citation type="submission" date="2016-06" db="EMBL/GenBank/DDBJ databases">
        <title>Evolution of pathogenesis and genome organization in the Tremellales.</title>
        <authorList>
            <person name="Cuomo C."/>
            <person name="Litvintseva A."/>
            <person name="Heitman J."/>
            <person name="Chen Y."/>
            <person name="Sun S."/>
            <person name="Springer D."/>
            <person name="Dromer F."/>
            <person name="Young S."/>
            <person name="Zeng Q."/>
            <person name="Chapman S."/>
            <person name="Gujja S."/>
            <person name="Saif S."/>
            <person name="Birren B."/>
        </authorList>
    </citation>
    <scope>NUCLEOTIDE SEQUENCE [LARGE SCALE GENOMIC DNA]</scope>
    <source>
        <strain evidence="2 3">CBS 7118</strain>
    </source>
</reference>
<dbReference type="InterPro" id="IPR053185">
    <property type="entry name" value="SET_domain_protein"/>
</dbReference>
<dbReference type="SUPFAM" id="SSF82199">
    <property type="entry name" value="SET domain"/>
    <property type="match status" value="1"/>
</dbReference>
<sequence length="829" mass="92836">MADVGVPLFPSLRHPQPHAEPLPRQPAPHVTPEPTTRTGLGLYRPSSFYNPHHPAPDPSNDDDEAASDTGSCRSRASAPSLLPTSRWTGSQYFRLRKDQGEDVERPRSAPGVMAVTQELFGFGETRVGSPGEEDVLMAEGLWGVGSLPDVQEQQDKYTGNISRKRSDSVPPLAGEELEWKDGTGSSSEAGLTVPLQYDSSLSSSATLLNTSMGPSPTPTFVDLINTNPNSTQDNPDSHPASDSNDKPSIKTTPNVKASKKHGRRLGAKERKKMSMRNMRERGKKLEINEEEARGGEQGRGNMVDELPSLSSDLSFPTPGSAYDSRYSSTSSDAQVVSANDTSKTFQNQTTISTAPTTIHDQATPDPEQEVDGASRQTTLEDTQVKDNSAEVDKTGQQPKTSVKKSSPAKEKKDLKREMRLAPTNTLERARINYTYNELSNTHWYYTTEQPHLKTFKTRFFARRFIPQGKIFMWERMFTCLPGDLKGLEERHAYQAIPKDLRPQFERLPDNTKGIGFWRGRLLSNSFVSEGKYGYSGRRARCVFEKMGRVPRSCQWNARVLMDPREQAGYLLALHDIPPDTEIFIRWDEYFNSEIPLDFKPYHFTCSCSICASPNKPANKHIREQRLVFIKLFNDVMVGQLQLQLGAAADPLPQLCRIEYAIEIAVKQGYRESLEMVYAAGWSLAAQCCAEDCILAWAAGVRNLSLLFMGETLGERRDIKITLERYTEGNVDEWGLLGQFKIRGPNREIVKPIFDKFSWEDYEEIRRSRSPDDPIRPVIVAVNPSTGLLPDLTLDELAAFIDGDAEKKEKEMESKAKAKVGKKKSRKMRG</sequence>
<dbReference type="PANTHER" id="PTHR47332">
    <property type="entry name" value="SET DOMAIN-CONTAINING PROTEIN 5"/>
    <property type="match status" value="1"/>
</dbReference>
<feature type="compositionally biased region" description="Low complexity" evidence="1">
    <location>
        <begin position="320"/>
        <end position="333"/>
    </location>
</feature>
<keyword evidence="3" id="KW-1185">Reference proteome</keyword>
<feature type="compositionally biased region" description="Polar residues" evidence="1">
    <location>
        <begin position="394"/>
        <end position="404"/>
    </location>
</feature>
<evidence type="ECO:0000313" key="3">
    <source>
        <dbReference type="Proteomes" id="UP000094819"/>
    </source>
</evidence>